<feature type="domain" description="CTLH" evidence="12">
    <location>
        <begin position="163"/>
        <end position="220"/>
    </location>
</feature>
<dbReference type="SMART" id="SM00757">
    <property type="entry name" value="CRA"/>
    <property type="match status" value="1"/>
</dbReference>
<dbReference type="Pfam" id="PF10607">
    <property type="entry name" value="CTLH"/>
    <property type="match status" value="1"/>
</dbReference>
<dbReference type="GO" id="GO:0008270">
    <property type="term" value="F:zinc ion binding"/>
    <property type="evidence" value="ECO:0007669"/>
    <property type="project" value="UniProtKB-KW"/>
</dbReference>
<dbReference type="PROSITE" id="PS50896">
    <property type="entry name" value="LISH"/>
    <property type="match status" value="1"/>
</dbReference>
<dbReference type="PROSITE" id="PS50897">
    <property type="entry name" value="CTLH"/>
    <property type="match status" value="1"/>
</dbReference>
<evidence type="ECO:0000256" key="3">
    <source>
        <dbReference type="ARBA" id="ARBA00022490"/>
    </source>
</evidence>
<dbReference type="InterPro" id="IPR037683">
    <property type="entry name" value="Rmd5_dRing"/>
</dbReference>
<evidence type="ECO:0000256" key="6">
    <source>
        <dbReference type="ARBA" id="ARBA00022833"/>
    </source>
</evidence>
<evidence type="ECO:0000259" key="12">
    <source>
        <dbReference type="PROSITE" id="PS50897"/>
    </source>
</evidence>
<evidence type="ECO:0000259" key="13">
    <source>
        <dbReference type="PROSITE" id="PS51867"/>
    </source>
</evidence>
<gene>
    <name evidence="14" type="ORF">BJ875DRAFT_271497</name>
</gene>
<comment type="caution">
    <text evidence="14">The sequence shown here is derived from an EMBL/GenBank/DDBJ whole genome shotgun (WGS) entry which is preliminary data.</text>
</comment>
<feature type="compositionally biased region" description="Pro residues" evidence="11">
    <location>
        <begin position="132"/>
        <end position="142"/>
    </location>
</feature>
<dbReference type="Proteomes" id="UP000824998">
    <property type="component" value="Unassembled WGS sequence"/>
</dbReference>
<dbReference type="InterPro" id="IPR006595">
    <property type="entry name" value="CTLH_C"/>
</dbReference>
<dbReference type="GO" id="GO:0005737">
    <property type="term" value="C:cytoplasm"/>
    <property type="evidence" value="ECO:0007669"/>
    <property type="project" value="UniProtKB-SubCell"/>
</dbReference>
<dbReference type="InterPro" id="IPR045098">
    <property type="entry name" value="Fyv10_fam"/>
</dbReference>
<organism evidence="14 15">
    <name type="scientific">Amylocarpus encephaloides</name>
    <dbReference type="NCBI Taxonomy" id="45428"/>
    <lineage>
        <taxon>Eukaryota</taxon>
        <taxon>Fungi</taxon>
        <taxon>Dikarya</taxon>
        <taxon>Ascomycota</taxon>
        <taxon>Pezizomycotina</taxon>
        <taxon>Leotiomycetes</taxon>
        <taxon>Helotiales</taxon>
        <taxon>Helotiales incertae sedis</taxon>
        <taxon>Amylocarpus</taxon>
    </lineage>
</organism>
<dbReference type="AlphaFoldDB" id="A0A9P7YKZ9"/>
<feature type="region of interest" description="Disordered" evidence="11">
    <location>
        <begin position="128"/>
        <end position="151"/>
    </location>
</feature>
<evidence type="ECO:0000256" key="11">
    <source>
        <dbReference type="SAM" id="MobiDB-lite"/>
    </source>
</evidence>
<dbReference type="InterPro" id="IPR027370">
    <property type="entry name" value="Znf-RING_euk"/>
</dbReference>
<name>A0A9P7YKZ9_9HELO</name>
<reference evidence="14" key="1">
    <citation type="journal article" date="2021" name="IMA Fungus">
        <title>Genomic characterization of three marine fungi, including Emericellopsis atlantica sp. nov. with signatures of a generalist lifestyle and marine biomass degradation.</title>
        <authorList>
            <person name="Hagestad O.C."/>
            <person name="Hou L."/>
            <person name="Andersen J.H."/>
            <person name="Hansen E.H."/>
            <person name="Altermark B."/>
            <person name="Li C."/>
            <person name="Kuhnert E."/>
            <person name="Cox R.J."/>
            <person name="Crous P.W."/>
            <person name="Spatafora J.W."/>
            <person name="Lail K."/>
            <person name="Amirebrahimi M."/>
            <person name="Lipzen A."/>
            <person name="Pangilinan J."/>
            <person name="Andreopoulos W."/>
            <person name="Hayes R.D."/>
            <person name="Ng V."/>
            <person name="Grigoriev I.V."/>
            <person name="Jackson S.A."/>
            <person name="Sutton T.D.S."/>
            <person name="Dobson A.D.W."/>
            <person name="Rama T."/>
        </authorList>
    </citation>
    <scope>NUCLEOTIDE SEQUENCE</scope>
    <source>
        <strain evidence="14">TRa018bII</strain>
    </source>
</reference>
<dbReference type="PANTHER" id="PTHR12170">
    <property type="entry name" value="MACROPHAGE ERYTHROBLAST ATTACHER-RELATED"/>
    <property type="match status" value="1"/>
</dbReference>
<evidence type="ECO:0000313" key="14">
    <source>
        <dbReference type="EMBL" id="KAG9235436.1"/>
    </source>
</evidence>
<evidence type="ECO:0000256" key="8">
    <source>
        <dbReference type="ARBA" id="ARBA00075398"/>
    </source>
</evidence>
<dbReference type="SMART" id="SM00668">
    <property type="entry name" value="CTLH"/>
    <property type="match status" value="1"/>
</dbReference>
<dbReference type="SUPFAM" id="SSF57850">
    <property type="entry name" value="RING/U-box"/>
    <property type="match status" value="1"/>
</dbReference>
<keyword evidence="3" id="KW-0963">Cytoplasm</keyword>
<evidence type="ECO:0000256" key="4">
    <source>
        <dbReference type="ARBA" id="ARBA00022723"/>
    </source>
</evidence>
<dbReference type="InterPro" id="IPR013083">
    <property type="entry name" value="Znf_RING/FYVE/PHD"/>
</dbReference>
<dbReference type="GO" id="GO:0043161">
    <property type="term" value="P:proteasome-mediated ubiquitin-dependent protein catabolic process"/>
    <property type="evidence" value="ECO:0007669"/>
    <property type="project" value="InterPro"/>
</dbReference>
<protein>
    <recommendedName>
        <fullName evidence="9">GID complex catalytic subunit 2</fullName>
    </recommendedName>
    <alternativeName>
        <fullName evidence="8">Glucose-induced degradation protein 2</fullName>
    </alternativeName>
</protein>
<dbReference type="InterPro" id="IPR013144">
    <property type="entry name" value="CRA_dom"/>
</dbReference>
<comment type="function">
    <text evidence="1">Involved in the proteasome-dependent degradation of fructose-1,6-bisphosphatase.</text>
</comment>
<sequence>MDALQIELSKLRRDANLSQSISDVDQIIEQLERARDTIVEDPNSASVTLAKLQNPLKHGFEKVTEDLKKIHKGQSSYGKALDKNFPVKPLPTEYDALASYPNLINRAIAMHLLREGQFQVASTFLEEAQDNPPHPEPTPGTPNPSEEDGGDLASLEYRELQDKFASMYKILHELKARNLHPAIEWARCNSDELDQRGSNLEFELGKLQFVWLFLGSEVNGLPDDIHNGLPGALQYAKANFQCFQQRHLKDIQQLATAMAYRSNLRDSPYYRTFDTATTWDDVSTSFTREFCSLLGLSAESPLYIAATAGAIALPTLLKLASIVKEKRTEWTTQNELPVEIALPRSMTFHAIFVCPVSKEQTTDTNPPMMMPCGHVVAKESLHRLSKGGRFKCPYCPNESQPKDAKEIVL</sequence>
<dbReference type="CDD" id="cd16652">
    <property type="entry name" value="dRING_Rmd5p-like"/>
    <property type="match status" value="1"/>
</dbReference>
<evidence type="ECO:0000256" key="5">
    <source>
        <dbReference type="ARBA" id="ARBA00022771"/>
    </source>
</evidence>
<evidence type="ECO:0000256" key="7">
    <source>
        <dbReference type="ARBA" id="ARBA00061136"/>
    </source>
</evidence>
<evidence type="ECO:0000256" key="10">
    <source>
        <dbReference type="PROSITE-ProRule" id="PRU01215"/>
    </source>
</evidence>
<dbReference type="PANTHER" id="PTHR12170:SF3">
    <property type="entry name" value="GH10162P"/>
    <property type="match status" value="1"/>
</dbReference>
<keyword evidence="15" id="KW-1185">Reference proteome</keyword>
<evidence type="ECO:0000256" key="2">
    <source>
        <dbReference type="ARBA" id="ARBA00004496"/>
    </source>
</evidence>
<dbReference type="FunFam" id="3.30.40.10:FF:000143">
    <property type="entry name" value="Regulator of gluconeogenesis Rmd5"/>
    <property type="match status" value="1"/>
</dbReference>
<dbReference type="InterPro" id="IPR024964">
    <property type="entry name" value="CTLH/CRA"/>
</dbReference>
<dbReference type="InterPro" id="IPR044063">
    <property type="entry name" value="ZF_RING_GID"/>
</dbReference>
<comment type="similarity">
    <text evidence="7">Belongs to the RMD5/GID2 family.</text>
</comment>
<keyword evidence="6" id="KW-0862">Zinc</keyword>
<proteinExistence type="inferred from homology"/>
<dbReference type="GO" id="GO:0061630">
    <property type="term" value="F:ubiquitin protein ligase activity"/>
    <property type="evidence" value="ECO:0007669"/>
    <property type="project" value="InterPro"/>
</dbReference>
<keyword evidence="5 10" id="KW-0863">Zinc-finger</keyword>
<comment type="subcellular location">
    <subcellularLocation>
        <location evidence="2">Cytoplasm</location>
    </subcellularLocation>
</comment>
<dbReference type="GO" id="GO:0005634">
    <property type="term" value="C:nucleus"/>
    <property type="evidence" value="ECO:0007669"/>
    <property type="project" value="TreeGrafter"/>
</dbReference>
<accession>A0A9P7YKZ9</accession>
<dbReference type="PROSITE" id="PS51867">
    <property type="entry name" value="ZF_RING_GID"/>
    <property type="match status" value="1"/>
</dbReference>
<evidence type="ECO:0000313" key="15">
    <source>
        <dbReference type="Proteomes" id="UP000824998"/>
    </source>
</evidence>
<dbReference type="OrthoDB" id="1933281at2759"/>
<dbReference type="EMBL" id="MU251432">
    <property type="protein sequence ID" value="KAG9235436.1"/>
    <property type="molecule type" value="Genomic_DNA"/>
</dbReference>
<dbReference type="GO" id="GO:0034657">
    <property type="term" value="C:GID complex"/>
    <property type="evidence" value="ECO:0007669"/>
    <property type="project" value="TreeGrafter"/>
</dbReference>
<evidence type="ECO:0000256" key="9">
    <source>
        <dbReference type="ARBA" id="ARBA00080744"/>
    </source>
</evidence>
<keyword evidence="4" id="KW-0479">Metal-binding</keyword>
<dbReference type="Pfam" id="PF13445">
    <property type="entry name" value="zf-RING_UBOX"/>
    <property type="match status" value="1"/>
</dbReference>
<feature type="domain" description="RING-Gid-type" evidence="13">
    <location>
        <begin position="354"/>
        <end position="395"/>
    </location>
</feature>
<feature type="zinc finger region" description="RING-Gid-type" evidence="10">
    <location>
        <begin position="354"/>
        <end position="395"/>
    </location>
</feature>
<dbReference type="Gene3D" id="3.30.40.10">
    <property type="entry name" value="Zinc/RING finger domain, C3HC4 (zinc finger)"/>
    <property type="match status" value="1"/>
</dbReference>
<evidence type="ECO:0000256" key="1">
    <source>
        <dbReference type="ARBA" id="ARBA00002343"/>
    </source>
</evidence>
<dbReference type="InterPro" id="IPR006594">
    <property type="entry name" value="LisH"/>
</dbReference>